<proteinExistence type="predicted"/>
<dbReference type="PANTHER" id="PTHR12292">
    <property type="entry name" value="RWD DOMAIN-CONTAINING PROTEIN"/>
    <property type="match status" value="1"/>
</dbReference>
<gene>
    <name evidence="2" type="ORF">SARC_07272</name>
</gene>
<dbReference type="CDD" id="cd23823">
    <property type="entry name" value="RWD_GCN2"/>
    <property type="match status" value="1"/>
</dbReference>
<dbReference type="SMART" id="SM00591">
    <property type="entry name" value="RWD"/>
    <property type="match status" value="1"/>
</dbReference>
<keyword evidence="3" id="KW-1185">Reference proteome</keyword>
<protein>
    <recommendedName>
        <fullName evidence="1">RWD domain-containing protein</fullName>
    </recommendedName>
</protein>
<dbReference type="Proteomes" id="UP000054560">
    <property type="component" value="Unassembled WGS sequence"/>
</dbReference>
<sequence>MTDYQETQLEELEVLESIFPEEYKELTREPTVTFEITLKPDEGTEKSEELTLAFELPPTYPDVAPEITTSSAKIQPQLLNKLKRELDEMALENIGDVMVFVIASHAKEWLDTRMDGVLEEVQSQKHGGRAQETKGVYI</sequence>
<dbReference type="SUPFAM" id="SSF54495">
    <property type="entry name" value="UBC-like"/>
    <property type="match status" value="1"/>
</dbReference>
<dbReference type="RefSeq" id="XP_014154274.1">
    <property type="nucleotide sequence ID" value="XM_014298799.1"/>
</dbReference>
<name>A0A0L0FU66_9EUKA</name>
<dbReference type="AlphaFoldDB" id="A0A0L0FU66"/>
<dbReference type="GO" id="GO:0051246">
    <property type="term" value="P:regulation of protein metabolic process"/>
    <property type="evidence" value="ECO:0007669"/>
    <property type="project" value="UniProtKB-ARBA"/>
</dbReference>
<dbReference type="InterPro" id="IPR040213">
    <property type="entry name" value="GIR2-like"/>
</dbReference>
<feature type="domain" description="RWD" evidence="1">
    <location>
        <begin position="10"/>
        <end position="113"/>
    </location>
</feature>
<dbReference type="STRING" id="667725.A0A0L0FU66"/>
<reference evidence="2 3" key="1">
    <citation type="submission" date="2011-02" db="EMBL/GenBank/DDBJ databases">
        <title>The Genome Sequence of Sphaeroforma arctica JP610.</title>
        <authorList>
            <consortium name="The Broad Institute Genome Sequencing Platform"/>
            <person name="Russ C."/>
            <person name="Cuomo C."/>
            <person name="Young S.K."/>
            <person name="Zeng Q."/>
            <person name="Gargeya S."/>
            <person name="Alvarado L."/>
            <person name="Berlin A."/>
            <person name="Chapman S.B."/>
            <person name="Chen Z."/>
            <person name="Freedman E."/>
            <person name="Gellesch M."/>
            <person name="Goldberg J."/>
            <person name="Griggs A."/>
            <person name="Gujja S."/>
            <person name="Heilman E."/>
            <person name="Heiman D."/>
            <person name="Howarth C."/>
            <person name="Mehta T."/>
            <person name="Neiman D."/>
            <person name="Pearson M."/>
            <person name="Roberts A."/>
            <person name="Saif S."/>
            <person name="Shea T."/>
            <person name="Shenoy N."/>
            <person name="Sisk P."/>
            <person name="Stolte C."/>
            <person name="Sykes S."/>
            <person name="White J."/>
            <person name="Yandava C."/>
            <person name="Burger G."/>
            <person name="Gray M.W."/>
            <person name="Holland P.W.H."/>
            <person name="King N."/>
            <person name="Lang F.B.F."/>
            <person name="Roger A.J."/>
            <person name="Ruiz-Trillo I."/>
            <person name="Haas B."/>
            <person name="Nusbaum C."/>
            <person name="Birren B."/>
        </authorList>
    </citation>
    <scope>NUCLEOTIDE SEQUENCE [LARGE SCALE GENOMIC DNA]</scope>
    <source>
        <strain evidence="2 3">JP610</strain>
    </source>
</reference>
<dbReference type="PROSITE" id="PS50908">
    <property type="entry name" value="RWD"/>
    <property type="match status" value="1"/>
</dbReference>
<dbReference type="EMBL" id="KQ242162">
    <property type="protein sequence ID" value="KNC80372.1"/>
    <property type="molecule type" value="Genomic_DNA"/>
</dbReference>
<dbReference type="GO" id="GO:0033554">
    <property type="term" value="P:cellular response to stress"/>
    <property type="evidence" value="ECO:0007669"/>
    <property type="project" value="UniProtKB-ARBA"/>
</dbReference>
<dbReference type="GO" id="GO:0009893">
    <property type="term" value="P:positive regulation of metabolic process"/>
    <property type="evidence" value="ECO:0007669"/>
    <property type="project" value="UniProtKB-ARBA"/>
</dbReference>
<dbReference type="InterPro" id="IPR016135">
    <property type="entry name" value="UBQ-conjugating_enzyme/RWD"/>
</dbReference>
<organism evidence="2 3">
    <name type="scientific">Sphaeroforma arctica JP610</name>
    <dbReference type="NCBI Taxonomy" id="667725"/>
    <lineage>
        <taxon>Eukaryota</taxon>
        <taxon>Ichthyosporea</taxon>
        <taxon>Ichthyophonida</taxon>
        <taxon>Sphaeroforma</taxon>
    </lineage>
</organism>
<dbReference type="Pfam" id="PF05773">
    <property type="entry name" value="RWD"/>
    <property type="match status" value="1"/>
</dbReference>
<dbReference type="FunFam" id="3.10.110.10:FF:000050">
    <property type="entry name" value="eIF-2-alpha kinase GCN2"/>
    <property type="match status" value="1"/>
</dbReference>
<dbReference type="InterPro" id="IPR006575">
    <property type="entry name" value="RWD_dom"/>
</dbReference>
<dbReference type="GeneID" id="25907776"/>
<evidence type="ECO:0000259" key="1">
    <source>
        <dbReference type="PROSITE" id="PS50908"/>
    </source>
</evidence>
<dbReference type="GO" id="GO:0010468">
    <property type="term" value="P:regulation of gene expression"/>
    <property type="evidence" value="ECO:0007669"/>
    <property type="project" value="UniProtKB-ARBA"/>
</dbReference>
<dbReference type="OrthoDB" id="6778822at2759"/>
<accession>A0A0L0FU66</accession>
<evidence type="ECO:0000313" key="2">
    <source>
        <dbReference type="EMBL" id="KNC80372.1"/>
    </source>
</evidence>
<dbReference type="Gene3D" id="3.10.110.10">
    <property type="entry name" value="Ubiquitin Conjugating Enzyme"/>
    <property type="match status" value="1"/>
</dbReference>
<evidence type="ECO:0000313" key="3">
    <source>
        <dbReference type="Proteomes" id="UP000054560"/>
    </source>
</evidence>